<dbReference type="GO" id="GO:0005765">
    <property type="term" value="C:lysosomal membrane"/>
    <property type="evidence" value="ECO:0007669"/>
    <property type="project" value="UniProtKB-SubCell"/>
</dbReference>
<dbReference type="EMBL" id="CAJFDI010000005">
    <property type="protein sequence ID" value="CAD5232911.1"/>
    <property type="molecule type" value="Genomic_DNA"/>
</dbReference>
<feature type="domain" description="Vps16 C-terminal" evidence="4">
    <location>
        <begin position="505"/>
        <end position="813"/>
    </location>
</feature>
<reference evidence="9" key="1">
    <citation type="submission" date="2016-11" db="UniProtKB">
        <authorList>
            <consortium name="WormBaseParasite"/>
        </authorList>
    </citation>
    <scope>IDENTIFICATION</scope>
</reference>
<keyword evidence="3" id="KW-0458">Lysosome</keyword>
<gene>
    <name evidence="6" type="ORF">BXYJ_LOCUS13002</name>
</gene>
<dbReference type="Pfam" id="PF04841">
    <property type="entry name" value="Vps16_N"/>
    <property type="match status" value="1"/>
</dbReference>
<protein>
    <recommendedName>
        <fullName evidence="2 3">Vacuolar protein sorting-associated protein 16 homolog</fullName>
    </recommendedName>
</protein>
<feature type="domain" description="Vps16 N-terminal" evidence="5">
    <location>
        <begin position="35"/>
        <end position="398"/>
    </location>
</feature>
<evidence type="ECO:0000256" key="3">
    <source>
        <dbReference type="PIRNR" id="PIRNR007949"/>
    </source>
</evidence>
<dbReference type="WBParaSite" id="BXY_0986000.1">
    <property type="protein sequence ID" value="BXY_0986000.1"/>
    <property type="gene ID" value="BXY_0986000"/>
</dbReference>
<dbReference type="OrthoDB" id="1792at2759"/>
<dbReference type="PANTHER" id="PTHR12811">
    <property type="entry name" value="VACUOLAR PROTEIN SORTING VPS16"/>
    <property type="match status" value="1"/>
</dbReference>
<accession>A0A1I7SA13</accession>
<proteinExistence type="inferred from homology"/>
<dbReference type="Gene3D" id="1.10.150.780">
    <property type="entry name" value="Vps16, C-terminal region"/>
    <property type="match status" value="1"/>
</dbReference>
<comment type="similarity">
    <text evidence="1 3">Belongs to the VPS16 family.</text>
</comment>
<evidence type="ECO:0000256" key="1">
    <source>
        <dbReference type="ARBA" id="ARBA00009250"/>
    </source>
</evidence>
<dbReference type="InterPro" id="IPR006926">
    <property type="entry name" value="Vps16_N"/>
</dbReference>
<dbReference type="PIRSF" id="PIRSF007949">
    <property type="entry name" value="VPS16"/>
    <property type="match status" value="1"/>
</dbReference>
<evidence type="ECO:0000259" key="5">
    <source>
        <dbReference type="Pfam" id="PF04841"/>
    </source>
</evidence>
<evidence type="ECO:0000313" key="6">
    <source>
        <dbReference type="EMBL" id="CAD5232911.1"/>
    </source>
</evidence>
<dbReference type="Proteomes" id="UP000659654">
    <property type="component" value="Unassembled WGS sequence"/>
</dbReference>
<dbReference type="EMBL" id="CAJFCV020000005">
    <property type="protein sequence ID" value="CAG9126064.1"/>
    <property type="molecule type" value="Genomic_DNA"/>
</dbReference>
<evidence type="ECO:0000256" key="2">
    <source>
        <dbReference type="ARBA" id="ARBA00017947"/>
    </source>
</evidence>
<dbReference type="GO" id="GO:0033263">
    <property type="term" value="C:CORVET complex"/>
    <property type="evidence" value="ECO:0007669"/>
    <property type="project" value="UniProtKB-UniRule"/>
</dbReference>
<dbReference type="AlphaFoldDB" id="A0A1I7SA13"/>
<dbReference type="Pfam" id="PF04840">
    <property type="entry name" value="Vps16_C"/>
    <property type="match status" value="1"/>
</dbReference>
<sequence length="831" mass="94651">MPLVDSSATIIGQNDVRKVQIYTGCRFGLTPLSKVAICPLGGPIAIVNAKEYQSGALSVTRIYKGNGEFIAQVEVSHLLDVFWTMAQKLVLLSKNGRVLVYTATGQSHKTFFMDNKTESLDIHSAVAFHSRNAITGLACLKSSGQLFAVNDVESSLLWRIVDVSNSQNIPTVWTMVPTVDGPMMVWTSGKAKFYMAGQGKSPALKQAEWMFGDYTDIQTDYFNESLALLNTQNKIQIVSPDLEQELYRIDTDGIDLQNTRVLWFKEDLVMLQTAPNVVYCTKKEGESNEYKFPYDIHTSQEPDGLTIYTNDSVHALHPVSSATRRVLSMASQAPGAFLYEASLKFRRSDPQVNDYVQQIGDAISEAVKDCFEAATEIRTAQEEENLLAAAVFGQSLRRISSNTQRIEFSEKCKMFRVLRFLYERGIPLSFKQLEILGIRAVLDRLIELRLFAAADIIATQTQPQSRSRIIAHWALDSMDKVSNGLAEENALCERIIQRFKEQKHVSFAETALVAHEKGLQRLASRLLDLEVDVTKQVKSFLKLKKQEKALEICAKCNDPDLLYLVIRHLKADRNPRELELTLQKVPNVFQMYKEMTKDENPARLLALYQQSDDFRRQALYYLNATADCNVFDTTKLTEQLAKAQEALQSGGYSQLANLTQQHQQLVKENAILEEKYATSLVDKTLKETFKWAVIKRPQQADVLRKKYKLNDLQYWYWTLEALAENDLWQRFEHFAREQKPPRGFFPLIQILAKHKRSDLATKFVEKLQPSERPKAWAILGENEKACRAAAEIDDFDFLHQLRLQKPEESEESKLIQQLIDEIRQQKPSTSA</sequence>
<evidence type="ECO:0000313" key="7">
    <source>
        <dbReference type="Proteomes" id="UP000095284"/>
    </source>
</evidence>
<name>A0A1I7SA13_BURXY</name>
<comment type="subcellular location">
    <subcellularLocation>
        <location evidence="3">Late endosome membrane</location>
        <topology evidence="3">Peripheral membrane protein</topology>
        <orientation evidence="3">Cytoplasmic side</orientation>
    </subcellularLocation>
    <subcellularLocation>
        <location evidence="3">Lysosome membrane</location>
        <topology evidence="3">Peripheral membrane protein</topology>
        <orientation evidence="3">Cytoplasmic side</orientation>
    </subcellularLocation>
    <text evidence="3">Cytoplasmic, peripheral membrane protein associated with late endosomes/lysosomes.</text>
</comment>
<dbReference type="Proteomes" id="UP000582659">
    <property type="component" value="Unassembled WGS sequence"/>
</dbReference>
<dbReference type="Proteomes" id="UP000095284">
    <property type="component" value="Unplaced"/>
</dbReference>
<dbReference type="GO" id="GO:0031902">
    <property type="term" value="C:late endosome membrane"/>
    <property type="evidence" value="ECO:0007669"/>
    <property type="project" value="UniProtKB-SubCell"/>
</dbReference>
<keyword evidence="3" id="KW-0813">Transport</keyword>
<organism evidence="7 9">
    <name type="scientific">Bursaphelenchus xylophilus</name>
    <name type="common">Pinewood nematode worm</name>
    <name type="synonym">Aphelenchoides xylophilus</name>
    <dbReference type="NCBI Taxonomy" id="6326"/>
    <lineage>
        <taxon>Eukaryota</taxon>
        <taxon>Metazoa</taxon>
        <taxon>Ecdysozoa</taxon>
        <taxon>Nematoda</taxon>
        <taxon>Chromadorea</taxon>
        <taxon>Rhabditida</taxon>
        <taxon>Tylenchina</taxon>
        <taxon>Tylenchomorpha</taxon>
        <taxon>Aphelenchoidea</taxon>
        <taxon>Aphelenchoididae</taxon>
        <taxon>Bursaphelenchus</taxon>
    </lineage>
</organism>
<dbReference type="SMR" id="A0A1I7SA13"/>
<keyword evidence="3" id="KW-0472">Membrane</keyword>
<dbReference type="PANTHER" id="PTHR12811:SF0">
    <property type="entry name" value="VACUOLAR PROTEIN SORTING-ASSOCIATED PROTEIN 16 HOMOLOG"/>
    <property type="match status" value="1"/>
</dbReference>
<keyword evidence="3" id="KW-0967">Endosome</keyword>
<evidence type="ECO:0000313" key="8">
    <source>
        <dbReference type="Proteomes" id="UP000659654"/>
    </source>
</evidence>
<dbReference type="GO" id="GO:0030897">
    <property type="term" value="C:HOPS complex"/>
    <property type="evidence" value="ECO:0007669"/>
    <property type="project" value="UniProtKB-UniRule"/>
</dbReference>
<keyword evidence="3" id="KW-0653">Protein transport</keyword>
<reference evidence="6" key="2">
    <citation type="submission" date="2020-09" db="EMBL/GenBank/DDBJ databases">
        <authorList>
            <person name="Kikuchi T."/>
        </authorList>
    </citation>
    <scope>NUCLEOTIDE SEQUENCE</scope>
    <source>
        <strain evidence="6">Ka4C1</strain>
    </source>
</reference>
<dbReference type="eggNOG" id="KOG2280">
    <property type="taxonomic scope" value="Eukaryota"/>
</dbReference>
<dbReference type="GO" id="GO:0016197">
    <property type="term" value="P:endosomal transport"/>
    <property type="evidence" value="ECO:0007669"/>
    <property type="project" value="TreeGrafter"/>
</dbReference>
<dbReference type="InterPro" id="IPR016534">
    <property type="entry name" value="VPS16"/>
</dbReference>
<dbReference type="GO" id="GO:0003779">
    <property type="term" value="F:actin binding"/>
    <property type="evidence" value="ECO:0007669"/>
    <property type="project" value="TreeGrafter"/>
</dbReference>
<keyword evidence="8" id="KW-1185">Reference proteome</keyword>
<dbReference type="InterPro" id="IPR038132">
    <property type="entry name" value="Vps16_C_sf"/>
</dbReference>
<evidence type="ECO:0000313" key="9">
    <source>
        <dbReference type="WBParaSite" id="BXY_0986000.1"/>
    </source>
</evidence>
<comment type="function">
    <text evidence="3">Plays a role in vesicle-mediated protein trafficking to lysosomal compartments including the endocytic membrane transport and autophagic pathways. Believed to act as a core component of the putative HOPS and CORVET endosomal tethering complexes.</text>
</comment>
<dbReference type="GO" id="GO:0042144">
    <property type="term" value="P:vacuole fusion, non-autophagic"/>
    <property type="evidence" value="ECO:0007669"/>
    <property type="project" value="TreeGrafter"/>
</dbReference>
<dbReference type="InterPro" id="IPR006925">
    <property type="entry name" value="Vps16_C"/>
</dbReference>
<evidence type="ECO:0000259" key="4">
    <source>
        <dbReference type="Pfam" id="PF04840"/>
    </source>
</evidence>
<dbReference type="GO" id="GO:0006886">
    <property type="term" value="P:intracellular protein transport"/>
    <property type="evidence" value="ECO:0007669"/>
    <property type="project" value="InterPro"/>
</dbReference>